<feature type="domain" description="GGDEF" evidence="2">
    <location>
        <begin position="32"/>
        <end position="150"/>
    </location>
</feature>
<protein>
    <recommendedName>
        <fullName evidence="2">GGDEF domain-containing protein</fullName>
    </recommendedName>
</protein>
<feature type="transmembrane region" description="Helical" evidence="1">
    <location>
        <begin position="15"/>
        <end position="35"/>
    </location>
</feature>
<dbReference type="InterPro" id="IPR000160">
    <property type="entry name" value="GGDEF_dom"/>
</dbReference>
<accession>A0ABQ3PKP5</accession>
<keyword evidence="4" id="KW-1185">Reference proteome</keyword>
<dbReference type="Gene3D" id="3.30.70.270">
    <property type="match status" value="1"/>
</dbReference>
<dbReference type="NCBIfam" id="TIGR00254">
    <property type="entry name" value="GGDEF"/>
    <property type="match status" value="1"/>
</dbReference>
<evidence type="ECO:0000259" key="2">
    <source>
        <dbReference type="SMART" id="SM00267"/>
    </source>
</evidence>
<organism evidence="3 4">
    <name type="scientific">Streptomyces hydrogenans</name>
    <dbReference type="NCBI Taxonomy" id="1873719"/>
    <lineage>
        <taxon>Bacteria</taxon>
        <taxon>Bacillati</taxon>
        <taxon>Actinomycetota</taxon>
        <taxon>Actinomycetes</taxon>
        <taxon>Kitasatosporales</taxon>
        <taxon>Streptomycetaceae</taxon>
        <taxon>Streptomyces</taxon>
    </lineage>
</organism>
<dbReference type="EMBL" id="BNDW01000081">
    <property type="protein sequence ID" value="GHI25585.1"/>
    <property type="molecule type" value="Genomic_DNA"/>
</dbReference>
<dbReference type="PANTHER" id="PTHR45138">
    <property type="entry name" value="REGULATORY COMPONENTS OF SENSORY TRANSDUCTION SYSTEM"/>
    <property type="match status" value="1"/>
</dbReference>
<dbReference type="SUPFAM" id="SSF55073">
    <property type="entry name" value="Nucleotide cyclase"/>
    <property type="match status" value="1"/>
</dbReference>
<comment type="caution">
    <text evidence="3">The sequence shown here is derived from an EMBL/GenBank/DDBJ whole genome shotgun (WGS) entry which is preliminary data.</text>
</comment>
<dbReference type="PANTHER" id="PTHR45138:SF9">
    <property type="entry name" value="DIGUANYLATE CYCLASE DGCM-RELATED"/>
    <property type="match status" value="1"/>
</dbReference>
<reference evidence="3" key="1">
    <citation type="submission" date="2024-05" db="EMBL/GenBank/DDBJ databases">
        <title>Whole genome shotgun sequence of Streptomyces hydrogenans NBRC 13475.</title>
        <authorList>
            <person name="Komaki H."/>
            <person name="Tamura T."/>
        </authorList>
    </citation>
    <scope>NUCLEOTIDE SEQUENCE</scope>
    <source>
        <strain evidence="3">NBRC 13475</strain>
    </source>
</reference>
<dbReference type="Proteomes" id="UP001052739">
    <property type="component" value="Unassembled WGS sequence"/>
</dbReference>
<dbReference type="RefSeq" id="WP_308076716.1">
    <property type="nucleotide sequence ID" value="NZ_BNDW01000081.1"/>
</dbReference>
<dbReference type="InterPro" id="IPR050469">
    <property type="entry name" value="Diguanylate_Cyclase"/>
</dbReference>
<dbReference type="InterPro" id="IPR043128">
    <property type="entry name" value="Rev_trsase/Diguanyl_cyclase"/>
</dbReference>
<dbReference type="Pfam" id="PF00990">
    <property type="entry name" value="GGDEF"/>
    <property type="match status" value="1"/>
</dbReference>
<dbReference type="InterPro" id="IPR029787">
    <property type="entry name" value="Nucleotide_cyclase"/>
</dbReference>
<name>A0ABQ3PKP5_9ACTN</name>
<keyword evidence="1" id="KW-1133">Transmembrane helix</keyword>
<evidence type="ECO:0000256" key="1">
    <source>
        <dbReference type="SAM" id="Phobius"/>
    </source>
</evidence>
<gene>
    <name evidence="3" type="ORF">Shyd_69560</name>
</gene>
<keyword evidence="1" id="KW-0472">Membrane</keyword>
<proteinExistence type="predicted"/>
<evidence type="ECO:0000313" key="4">
    <source>
        <dbReference type="Proteomes" id="UP001052739"/>
    </source>
</evidence>
<dbReference type="SMART" id="SM00267">
    <property type="entry name" value="GGDEF"/>
    <property type="match status" value="1"/>
</dbReference>
<keyword evidence="1" id="KW-0812">Transmembrane</keyword>
<evidence type="ECO:0000313" key="3">
    <source>
        <dbReference type="EMBL" id="GHI25585.1"/>
    </source>
</evidence>
<sequence>MDPVTRVPGPIGQRALLITTLAVPLTGWTLHALTLHRRLAAERRDPLTGAQRRAAFERRAQRLLARHRQDALLCLVDLDHFKGLNDTHGHAAGDAALAATGERGVAGGVAVGVVQALEVVEVDQAEQGVLPVAGEQALGAAFERGTALGSG</sequence>